<comment type="similarity">
    <text evidence="1">Belongs to the universal stress protein A family.</text>
</comment>
<evidence type="ECO:0000313" key="5">
    <source>
        <dbReference type="EMBL" id="AMG74027.1"/>
    </source>
</evidence>
<protein>
    <submittedName>
        <fullName evidence="5">Universal stress family protein 3</fullName>
    </submittedName>
</protein>
<reference evidence="5 6" key="1">
    <citation type="journal article" date="2016" name="BMC Genomics">
        <title>Genomic analysis of the nitrate-respiring Sphingopyxis granuli (formerly Sphingomonas macrogoltabida) strain TFA.</title>
        <authorList>
            <person name="Garcia-Romero I."/>
            <person name="Perez-Pulido A.J."/>
            <person name="Gonzalez-Flores Y.E."/>
            <person name="Reyes-Ramirez F."/>
            <person name="Santero E."/>
            <person name="Floriano B."/>
        </authorList>
    </citation>
    <scope>NUCLEOTIDE SEQUENCE [LARGE SCALE GENOMIC DNA]</scope>
    <source>
        <strain evidence="5 6">TFA</strain>
    </source>
</reference>
<evidence type="ECO:0000256" key="3">
    <source>
        <dbReference type="ARBA" id="ARBA00022840"/>
    </source>
</evidence>
<dbReference type="KEGG" id="sgi:SGRAN_1647"/>
<dbReference type="PRINTS" id="PR01438">
    <property type="entry name" value="UNVRSLSTRESS"/>
</dbReference>
<evidence type="ECO:0000256" key="1">
    <source>
        <dbReference type="ARBA" id="ARBA00008791"/>
    </source>
</evidence>
<accession>A0AA86GMB4</accession>
<dbReference type="Pfam" id="PF00582">
    <property type="entry name" value="Usp"/>
    <property type="match status" value="2"/>
</dbReference>
<keyword evidence="3" id="KW-0067">ATP-binding</keyword>
<evidence type="ECO:0000256" key="2">
    <source>
        <dbReference type="ARBA" id="ARBA00022741"/>
    </source>
</evidence>
<keyword evidence="2" id="KW-0547">Nucleotide-binding</keyword>
<dbReference type="Proteomes" id="UP000058599">
    <property type="component" value="Chromosome"/>
</dbReference>
<dbReference type="AlphaFoldDB" id="A0AA86GMB4"/>
<dbReference type="GO" id="GO:0005524">
    <property type="term" value="F:ATP binding"/>
    <property type="evidence" value="ECO:0007669"/>
    <property type="project" value="UniProtKB-KW"/>
</dbReference>
<sequence length="320" mass="34311">MPSLSAPGDPSAATAVSCCNDATANPGMTMTDTTPRHILLATDLSCRCDRALDRAVQLAGEWGAELTAATVIEPEPADLLDPRPSSWRRQATPAERMHWRLARDVASVADDIGVVVETGDPATKLVEIAEHEHCDLIVTGIARDETLGRMILGNTVSRLVRRAAVPVLVVRDRPAGPYRRIVIATDFSEAALQATLVASAFFPAAALTLFHGYDVPYTGYLTDRDFTSESRAKADEARAMLRAESRIDAALLERLDVVVERGTPEMLISDHVEDHHGDLTVVGSQGHGILFDAFIGSMDKRLLDTLEGDLLIVPGAAGAG</sequence>
<feature type="domain" description="UspA" evidence="4">
    <location>
        <begin position="36"/>
        <end position="171"/>
    </location>
</feature>
<dbReference type="Gene3D" id="3.40.50.620">
    <property type="entry name" value="HUPs"/>
    <property type="match status" value="2"/>
</dbReference>
<dbReference type="PANTHER" id="PTHR46268">
    <property type="entry name" value="STRESS RESPONSE PROTEIN NHAX"/>
    <property type="match status" value="1"/>
</dbReference>
<evidence type="ECO:0000259" key="4">
    <source>
        <dbReference type="Pfam" id="PF00582"/>
    </source>
</evidence>
<dbReference type="PANTHER" id="PTHR46268:SF27">
    <property type="entry name" value="UNIVERSAL STRESS PROTEIN RV2623"/>
    <property type="match status" value="1"/>
</dbReference>
<gene>
    <name evidence="5" type="ORF">SGRAN_1647</name>
</gene>
<dbReference type="EMBL" id="CP012199">
    <property type="protein sequence ID" value="AMG74027.1"/>
    <property type="molecule type" value="Genomic_DNA"/>
</dbReference>
<organism evidence="5 6">
    <name type="scientific">Sphingopyxis granuli</name>
    <dbReference type="NCBI Taxonomy" id="267128"/>
    <lineage>
        <taxon>Bacteria</taxon>
        <taxon>Pseudomonadati</taxon>
        <taxon>Pseudomonadota</taxon>
        <taxon>Alphaproteobacteria</taxon>
        <taxon>Sphingomonadales</taxon>
        <taxon>Sphingomonadaceae</taxon>
        <taxon>Sphingopyxis</taxon>
    </lineage>
</organism>
<keyword evidence="6" id="KW-1185">Reference proteome</keyword>
<feature type="domain" description="UspA" evidence="4">
    <location>
        <begin position="178"/>
        <end position="314"/>
    </location>
</feature>
<dbReference type="InterPro" id="IPR006015">
    <property type="entry name" value="Universal_stress_UspA"/>
</dbReference>
<dbReference type="InterPro" id="IPR014729">
    <property type="entry name" value="Rossmann-like_a/b/a_fold"/>
</dbReference>
<proteinExistence type="inferred from homology"/>
<dbReference type="CDD" id="cd00293">
    <property type="entry name" value="USP-like"/>
    <property type="match status" value="2"/>
</dbReference>
<evidence type="ECO:0000313" key="6">
    <source>
        <dbReference type="Proteomes" id="UP000058599"/>
    </source>
</evidence>
<name>A0AA86GMB4_9SPHN</name>
<dbReference type="SUPFAM" id="SSF52402">
    <property type="entry name" value="Adenine nucleotide alpha hydrolases-like"/>
    <property type="match status" value="2"/>
</dbReference>
<dbReference type="InterPro" id="IPR006016">
    <property type="entry name" value="UspA"/>
</dbReference>